<dbReference type="PANTHER" id="PTHR42732">
    <property type="entry name" value="BETA-GALACTOSIDASE"/>
    <property type="match status" value="1"/>
</dbReference>
<keyword evidence="2" id="KW-0378">Hydrolase</keyword>
<name>A0A9D1JLA3_9FIRM</name>
<feature type="domain" description="Glycoside hydrolase family 2 catalytic" evidence="5">
    <location>
        <begin position="256"/>
        <end position="552"/>
    </location>
</feature>
<dbReference type="SUPFAM" id="SSF49785">
    <property type="entry name" value="Galactose-binding domain-like"/>
    <property type="match status" value="1"/>
</dbReference>
<dbReference type="InterPro" id="IPR023230">
    <property type="entry name" value="Glyco_hydro_2_CS"/>
</dbReference>
<comment type="similarity">
    <text evidence="1">Belongs to the glycosyl hydrolase 2 family.</text>
</comment>
<dbReference type="EMBL" id="DVIQ01000110">
    <property type="protein sequence ID" value="HIS33061.1"/>
    <property type="molecule type" value="Genomic_DNA"/>
</dbReference>
<keyword evidence="3" id="KW-0326">Glycosidase</keyword>
<evidence type="ECO:0000256" key="1">
    <source>
        <dbReference type="ARBA" id="ARBA00007401"/>
    </source>
</evidence>
<dbReference type="InterPro" id="IPR006102">
    <property type="entry name" value="Ig-like_GH2"/>
</dbReference>
<dbReference type="PRINTS" id="PR00132">
    <property type="entry name" value="GLHYDRLASE2"/>
</dbReference>
<evidence type="ECO:0008006" key="8">
    <source>
        <dbReference type="Google" id="ProtNLM"/>
    </source>
</evidence>
<comment type="caution">
    <text evidence="6">The sequence shown here is derived from an EMBL/GenBank/DDBJ whole genome shotgun (WGS) entry which is preliminary data.</text>
</comment>
<reference evidence="6" key="2">
    <citation type="journal article" date="2021" name="PeerJ">
        <title>Extensive microbial diversity within the chicken gut microbiome revealed by metagenomics and culture.</title>
        <authorList>
            <person name="Gilroy R."/>
            <person name="Ravi A."/>
            <person name="Getino M."/>
            <person name="Pursley I."/>
            <person name="Horton D.L."/>
            <person name="Alikhan N.F."/>
            <person name="Baker D."/>
            <person name="Gharbi K."/>
            <person name="Hall N."/>
            <person name="Watson M."/>
            <person name="Adriaenssens E.M."/>
            <person name="Foster-Nyarko E."/>
            <person name="Jarju S."/>
            <person name="Secka A."/>
            <person name="Antonio M."/>
            <person name="Oren A."/>
            <person name="Chaudhuri R.R."/>
            <person name="La Ragione R."/>
            <person name="Hildebrand F."/>
            <person name="Pallen M.J."/>
        </authorList>
    </citation>
    <scope>NUCLEOTIDE SEQUENCE</scope>
    <source>
        <strain evidence="6">CHK190-19873</strain>
    </source>
</reference>
<dbReference type="Gene3D" id="2.60.40.10">
    <property type="entry name" value="Immunoglobulins"/>
    <property type="match status" value="1"/>
</dbReference>
<dbReference type="Pfam" id="PF00703">
    <property type="entry name" value="Glyco_hydro_2"/>
    <property type="match status" value="1"/>
</dbReference>
<feature type="domain" description="Glycoside hydrolase family 2 immunoglobulin-like beta-sandwich" evidence="4">
    <location>
        <begin position="152"/>
        <end position="254"/>
    </location>
</feature>
<dbReference type="Gene3D" id="2.60.120.260">
    <property type="entry name" value="Galactose-binding domain-like"/>
    <property type="match status" value="1"/>
</dbReference>
<protein>
    <recommendedName>
        <fullName evidence="8">Beta-glucuronidase</fullName>
    </recommendedName>
</protein>
<gene>
    <name evidence="6" type="ORF">IAB44_16175</name>
</gene>
<dbReference type="Proteomes" id="UP000823935">
    <property type="component" value="Unassembled WGS sequence"/>
</dbReference>
<reference evidence="6" key="1">
    <citation type="submission" date="2020-10" db="EMBL/GenBank/DDBJ databases">
        <authorList>
            <person name="Gilroy R."/>
        </authorList>
    </citation>
    <scope>NUCLEOTIDE SEQUENCE</scope>
    <source>
        <strain evidence="6">CHK190-19873</strain>
    </source>
</reference>
<dbReference type="InterPro" id="IPR017853">
    <property type="entry name" value="GH"/>
</dbReference>
<dbReference type="InterPro" id="IPR051913">
    <property type="entry name" value="GH2_Domain-Containing"/>
</dbReference>
<dbReference type="InterPro" id="IPR008979">
    <property type="entry name" value="Galactose-bd-like_sf"/>
</dbReference>
<evidence type="ECO:0000256" key="3">
    <source>
        <dbReference type="ARBA" id="ARBA00023295"/>
    </source>
</evidence>
<accession>A0A9D1JLA3</accession>
<evidence type="ECO:0000259" key="5">
    <source>
        <dbReference type="Pfam" id="PF02836"/>
    </source>
</evidence>
<organism evidence="6 7">
    <name type="scientific">Candidatus Limivivens intestinipullorum</name>
    <dbReference type="NCBI Taxonomy" id="2840858"/>
    <lineage>
        <taxon>Bacteria</taxon>
        <taxon>Bacillati</taxon>
        <taxon>Bacillota</taxon>
        <taxon>Clostridia</taxon>
        <taxon>Lachnospirales</taxon>
        <taxon>Lachnospiraceae</taxon>
        <taxon>Lachnospiraceae incertae sedis</taxon>
        <taxon>Candidatus Limivivens</taxon>
    </lineage>
</organism>
<dbReference type="InterPro" id="IPR013783">
    <property type="entry name" value="Ig-like_fold"/>
</dbReference>
<dbReference type="Pfam" id="PF02836">
    <property type="entry name" value="Glyco_hydro_2_C"/>
    <property type="match status" value="1"/>
</dbReference>
<dbReference type="PROSITE" id="PS00719">
    <property type="entry name" value="GLYCOSYL_HYDROL_F2_1"/>
    <property type="match status" value="1"/>
</dbReference>
<dbReference type="PANTHER" id="PTHR42732:SF1">
    <property type="entry name" value="BETA-MANNOSIDASE"/>
    <property type="match status" value="1"/>
</dbReference>
<evidence type="ECO:0000313" key="6">
    <source>
        <dbReference type="EMBL" id="HIS33061.1"/>
    </source>
</evidence>
<evidence type="ECO:0000313" key="7">
    <source>
        <dbReference type="Proteomes" id="UP000823935"/>
    </source>
</evidence>
<dbReference type="GO" id="GO:0005975">
    <property type="term" value="P:carbohydrate metabolic process"/>
    <property type="evidence" value="ECO:0007669"/>
    <property type="project" value="InterPro"/>
</dbReference>
<dbReference type="SUPFAM" id="SSF49303">
    <property type="entry name" value="beta-Galactosidase/glucuronidase domain"/>
    <property type="match status" value="1"/>
</dbReference>
<dbReference type="InterPro" id="IPR006101">
    <property type="entry name" value="Glyco_hydro_2"/>
</dbReference>
<dbReference type="Gene3D" id="3.20.20.80">
    <property type="entry name" value="Glycosidases"/>
    <property type="match status" value="1"/>
</dbReference>
<proteinExistence type="inferred from homology"/>
<dbReference type="SUPFAM" id="SSF51445">
    <property type="entry name" value="(Trans)glycosidases"/>
    <property type="match status" value="1"/>
</dbReference>
<sequence>MLRTFDTHKIRKTRELSGRLWDFTPAEGEYAGKTQKVMVPSCLETYPGFGNYRGLADYETTFEAQGNVRLEFKGVSHFARVFIDGRETASHYGSYTPFSVCVTGLAAGTHTLKVTVDNAFRDEYSLDFPNDYMSYGGISRGVCLDEIGELFLQWVHITPLKEESGVWTVRAEVSVRNLTERAGCALLSLSLAGQELISSQISPAPGEQSYTFENLTVTGVTPWSMDSPVLYPIQARLSQDGQVFDDLIDRTGFRLVQVQDNRILLNGRPVRIKGFCRHEDHPHFGCALPAEAIARDLQLVRDLGANSIRTSHYPNDELFLDMCDEMGILVWEENHARGLSEEQMRNPFFEPQCEEVIRAMITAHYNHPSIYIWGILNECASDTALGRECYQAQFSLIRSLDLSRPVSYASCKYNADICQDLPDICSWNMYPYWYDDETAVKKIEDLDAFLGKQGIHKPLIVSEVGAGAIYAFRDTAKDVWSEDLQAEILGKQLTEIFSKERCSGLYIWQFCDVRVSRIWWAMRRPKSRNNKGLVDEYRRPKLAYDVVKGIFEKLENYW</sequence>
<dbReference type="AlphaFoldDB" id="A0A9D1JLA3"/>
<dbReference type="InterPro" id="IPR036156">
    <property type="entry name" value="Beta-gal/glucu_dom_sf"/>
</dbReference>
<dbReference type="GO" id="GO:0004553">
    <property type="term" value="F:hydrolase activity, hydrolyzing O-glycosyl compounds"/>
    <property type="evidence" value="ECO:0007669"/>
    <property type="project" value="InterPro"/>
</dbReference>
<dbReference type="InterPro" id="IPR006103">
    <property type="entry name" value="Glyco_hydro_2_cat"/>
</dbReference>
<evidence type="ECO:0000256" key="2">
    <source>
        <dbReference type="ARBA" id="ARBA00022801"/>
    </source>
</evidence>
<evidence type="ECO:0000259" key="4">
    <source>
        <dbReference type="Pfam" id="PF00703"/>
    </source>
</evidence>